<dbReference type="SUPFAM" id="SSF53649">
    <property type="entry name" value="Alkaline phosphatase-like"/>
    <property type="match status" value="1"/>
</dbReference>
<dbReference type="RefSeq" id="WP_302119582.1">
    <property type="nucleotide sequence ID" value="NZ_SJPU01000002.1"/>
</dbReference>
<keyword evidence="3" id="KW-0479">Metal-binding</keyword>
<dbReference type="InterPro" id="IPR000917">
    <property type="entry name" value="Sulfatase_N"/>
</dbReference>
<dbReference type="PANTHER" id="PTHR45953:SF1">
    <property type="entry name" value="IDURONATE 2-SULFATASE"/>
    <property type="match status" value="1"/>
</dbReference>
<keyword evidence="4 7" id="KW-0732">Signal</keyword>
<comment type="cofactor">
    <cofactor evidence="1">
        <name>Ca(2+)</name>
        <dbReference type="ChEBI" id="CHEBI:29108"/>
    </cofactor>
</comment>
<dbReference type="CDD" id="cd16030">
    <property type="entry name" value="iduronate-2-sulfatase"/>
    <property type="match status" value="1"/>
</dbReference>
<evidence type="ECO:0000259" key="8">
    <source>
        <dbReference type="Pfam" id="PF00884"/>
    </source>
</evidence>
<dbReference type="InterPro" id="IPR017850">
    <property type="entry name" value="Alkaline_phosphatase_core_sf"/>
</dbReference>
<dbReference type="PANTHER" id="PTHR45953">
    <property type="entry name" value="IDURONATE 2-SULFATASE"/>
    <property type="match status" value="1"/>
</dbReference>
<keyword evidence="5 9" id="KW-0378">Hydrolase</keyword>
<evidence type="ECO:0000313" key="9">
    <source>
        <dbReference type="EMBL" id="TWU16837.1"/>
    </source>
</evidence>
<comment type="similarity">
    <text evidence="2">Belongs to the sulfatase family.</text>
</comment>
<keyword evidence="6" id="KW-0106">Calcium</keyword>
<dbReference type="InterPro" id="IPR035874">
    <property type="entry name" value="IDS"/>
</dbReference>
<dbReference type="GO" id="GO:0046872">
    <property type="term" value="F:metal ion binding"/>
    <property type="evidence" value="ECO:0007669"/>
    <property type="project" value="UniProtKB-KW"/>
</dbReference>
<evidence type="ECO:0000256" key="3">
    <source>
        <dbReference type="ARBA" id="ARBA00022723"/>
    </source>
</evidence>
<dbReference type="GO" id="GO:0004423">
    <property type="term" value="F:iduronate-2-sulfatase activity"/>
    <property type="evidence" value="ECO:0007669"/>
    <property type="project" value="InterPro"/>
</dbReference>
<reference evidence="9 10" key="1">
    <citation type="journal article" date="2020" name="Antonie Van Leeuwenhoek">
        <title>Rhodopirellula heiligendammensis sp. nov., Rhodopirellula pilleata sp. nov., and Rhodopirellula solitaria sp. nov. isolated from natural or artificial marine surfaces in Northern Germany and California, USA, and emended description of the genus Rhodopirellula.</title>
        <authorList>
            <person name="Kallscheuer N."/>
            <person name="Wiegand S."/>
            <person name="Jogler M."/>
            <person name="Boedeker C."/>
            <person name="Peeters S.H."/>
            <person name="Rast P."/>
            <person name="Heuer A."/>
            <person name="Jetten M.S.M."/>
            <person name="Rohde M."/>
            <person name="Jogler C."/>
        </authorList>
    </citation>
    <scope>NUCLEOTIDE SEQUENCE [LARGE SCALE GENOMIC DNA]</scope>
    <source>
        <strain evidence="9 10">Poly21</strain>
    </source>
</reference>
<dbReference type="EC" id="3.1.6.6" evidence="9"/>
<dbReference type="Proteomes" id="UP000319908">
    <property type="component" value="Unassembled WGS sequence"/>
</dbReference>
<dbReference type="Pfam" id="PF00884">
    <property type="entry name" value="Sulfatase"/>
    <property type="match status" value="1"/>
</dbReference>
<evidence type="ECO:0000256" key="2">
    <source>
        <dbReference type="ARBA" id="ARBA00008779"/>
    </source>
</evidence>
<organism evidence="9 10">
    <name type="scientific">Allorhodopirellula heiligendammensis</name>
    <dbReference type="NCBI Taxonomy" id="2714739"/>
    <lineage>
        <taxon>Bacteria</taxon>
        <taxon>Pseudomonadati</taxon>
        <taxon>Planctomycetota</taxon>
        <taxon>Planctomycetia</taxon>
        <taxon>Pirellulales</taxon>
        <taxon>Pirellulaceae</taxon>
        <taxon>Allorhodopirellula</taxon>
    </lineage>
</organism>
<evidence type="ECO:0000256" key="7">
    <source>
        <dbReference type="SAM" id="SignalP"/>
    </source>
</evidence>
<feature type="signal peptide" evidence="7">
    <location>
        <begin position="1"/>
        <end position="24"/>
    </location>
</feature>
<protein>
    <submittedName>
        <fullName evidence="9">Choline-sulfatase</fullName>
        <ecNumber evidence="9">3.1.6.6</ecNumber>
    </submittedName>
</protein>
<dbReference type="EMBL" id="SJPU01000002">
    <property type="protein sequence ID" value="TWU16837.1"/>
    <property type="molecule type" value="Genomic_DNA"/>
</dbReference>
<gene>
    <name evidence="9" type="primary">betC_15</name>
    <name evidence="9" type="ORF">Poly21_40440</name>
</gene>
<dbReference type="AlphaFoldDB" id="A0A5C6BYS0"/>
<evidence type="ECO:0000256" key="6">
    <source>
        <dbReference type="ARBA" id="ARBA00022837"/>
    </source>
</evidence>
<evidence type="ECO:0000256" key="5">
    <source>
        <dbReference type="ARBA" id="ARBA00022801"/>
    </source>
</evidence>
<feature type="chain" id="PRO_5022919428" evidence="7">
    <location>
        <begin position="25"/>
        <end position="520"/>
    </location>
</feature>
<proteinExistence type="inferred from homology"/>
<accession>A0A5C6BYS0</accession>
<dbReference type="GO" id="GO:0047753">
    <property type="term" value="F:choline-sulfatase activity"/>
    <property type="evidence" value="ECO:0007669"/>
    <property type="project" value="UniProtKB-EC"/>
</dbReference>
<evidence type="ECO:0000313" key="10">
    <source>
        <dbReference type="Proteomes" id="UP000319908"/>
    </source>
</evidence>
<name>A0A5C6BYS0_9BACT</name>
<keyword evidence="10" id="KW-1185">Reference proteome</keyword>
<feature type="domain" description="Sulfatase N-terminal" evidence="8">
    <location>
        <begin position="54"/>
        <end position="390"/>
    </location>
</feature>
<dbReference type="PROSITE" id="PS00149">
    <property type="entry name" value="SULFATASE_2"/>
    <property type="match status" value="1"/>
</dbReference>
<sequence length="520" mass="58560">MTKHLFFPLIHRGTALLAIGLAMAAGSDIGAAPPHPTPASEVSGAAVATDGQRPNVLFIAIDDMNDWTGFLGGHPQAHTPNMDALARRGVNFTNAHCVAPACSPCRLGLLYGVEPFHSGLYPFYNHDKIQPWITEHYTSLPKTLRDQGYQTYGAGKIFHSSTHYDIDWSDYHQVQKTKLVYAPEQGYQIGKSDKMAFCPTTNPLTEHPDYQVADYGIEVLSDKHDQPFFLAVGIVKPHLAFVCPEQFFEMIEQPVQAPLIHNGDLADVPWAGRSMANLGDDFKFRNDEAWQRVRHAYLACITWADFNIGRVLDALAASPHAKNTVVVVWSDHGYHLGEKRSFRKFSLWEEATRVPLIIYDPRRHVGEPENCVEPVSLIDLYRTITELAGVEAPQYVDGDSLVPQLDNPSEAIPEPAITTWGRGNYSLRDGRYRYTRYFDGGEELYDHQTDPQEWTNLADNPDHQIIKQRLAKALPQNEAPLVRNGVALWNVIDADRPQKLESFQQKTWPSFVKKLRPKIE</sequence>
<evidence type="ECO:0000256" key="1">
    <source>
        <dbReference type="ARBA" id="ARBA00001913"/>
    </source>
</evidence>
<dbReference type="Gene3D" id="3.40.720.10">
    <property type="entry name" value="Alkaline Phosphatase, subunit A"/>
    <property type="match status" value="1"/>
</dbReference>
<comment type="caution">
    <text evidence="9">The sequence shown here is derived from an EMBL/GenBank/DDBJ whole genome shotgun (WGS) entry which is preliminary data.</text>
</comment>
<dbReference type="GO" id="GO:0005737">
    <property type="term" value="C:cytoplasm"/>
    <property type="evidence" value="ECO:0007669"/>
    <property type="project" value="TreeGrafter"/>
</dbReference>
<dbReference type="InterPro" id="IPR024607">
    <property type="entry name" value="Sulfatase_CS"/>
</dbReference>
<evidence type="ECO:0000256" key="4">
    <source>
        <dbReference type="ARBA" id="ARBA00022729"/>
    </source>
</evidence>